<feature type="coiled-coil region" evidence="1">
    <location>
        <begin position="226"/>
        <end position="287"/>
    </location>
</feature>
<feature type="compositionally biased region" description="Basic and acidic residues" evidence="2">
    <location>
        <begin position="60"/>
        <end position="70"/>
    </location>
</feature>
<dbReference type="Proteomes" id="UP000046392">
    <property type="component" value="Unplaced"/>
</dbReference>
<keyword evidence="1" id="KW-0175">Coiled coil</keyword>
<evidence type="ECO:0000313" key="3">
    <source>
        <dbReference type="Proteomes" id="UP000046392"/>
    </source>
</evidence>
<organism evidence="3 4">
    <name type="scientific">Strongyloides papillosus</name>
    <name type="common">Intestinal threadworm</name>
    <dbReference type="NCBI Taxonomy" id="174720"/>
    <lineage>
        <taxon>Eukaryota</taxon>
        <taxon>Metazoa</taxon>
        <taxon>Ecdysozoa</taxon>
        <taxon>Nematoda</taxon>
        <taxon>Chromadorea</taxon>
        <taxon>Rhabditida</taxon>
        <taxon>Tylenchina</taxon>
        <taxon>Panagrolaimomorpha</taxon>
        <taxon>Strongyloidoidea</taxon>
        <taxon>Strongyloididae</taxon>
        <taxon>Strongyloides</taxon>
    </lineage>
</organism>
<name>A0A0N5C6X5_STREA</name>
<evidence type="ECO:0000256" key="2">
    <source>
        <dbReference type="SAM" id="MobiDB-lite"/>
    </source>
</evidence>
<feature type="coiled-coil region" evidence="1">
    <location>
        <begin position="429"/>
        <end position="531"/>
    </location>
</feature>
<sequence>GFEKLEAFLQEETKKDKKKNVVVKSKKVKAKEAFLQEETKKDKKKNVVVKSKKVKAKKVEKKEESKEEQKPVVSPDTPPAPTTTTTSTKKDESPVKVNMNKKGGKKSQSNDVVPAVQTPPAVVEKAPEAKASNLTGSNKKTKKAVNDVEDKEKVVEKKVVKNVESAPEVEKEQTRSKRSVVPPMKDVNDAFGYLISIDGIPEKCISLITDELDKLRTSVTSCNNKVASFEKQLKEKDATISKLKEVSKKEAENAKILDKLAEKDKIINNLNAKLIDFEEKYNILDDICRTRLTSSGTGTYYHYYKGGKKSQSNDVVPAVQTPPAVVEKAPEAKASNLTGSNKKTKKAVNDVEDKEKVVEKKVVKNVESAPEVEKEQTRSKRSVVPPMKDVNDAFGYLISIDGIPEKCISLITDELDKLRTSVTSCNNKVASFEKQLKEKDATISKLREVSKKEAENAKILDKLAEKDKIINNLNAKLIDFEEKYNILDDICRTRLTSSGNDAEVNALKSNVSALEKERDFLRKQVDSAQIEFGKL</sequence>
<feature type="compositionally biased region" description="Basic and acidic residues" evidence="2">
    <location>
        <begin position="30"/>
        <end position="41"/>
    </location>
</feature>
<feature type="compositionally biased region" description="Low complexity" evidence="2">
    <location>
        <begin position="112"/>
        <end position="123"/>
    </location>
</feature>
<keyword evidence="3" id="KW-1185">Reference proteome</keyword>
<evidence type="ECO:0000313" key="4">
    <source>
        <dbReference type="WBParaSite" id="SPAL_0001369000.1"/>
    </source>
</evidence>
<feature type="compositionally biased region" description="Basic residues" evidence="2">
    <location>
        <begin position="42"/>
        <end position="59"/>
    </location>
</feature>
<accession>A0A0N5C6X5</accession>
<evidence type="ECO:0000256" key="1">
    <source>
        <dbReference type="SAM" id="Coils"/>
    </source>
</evidence>
<reference evidence="4" key="1">
    <citation type="submission" date="2017-02" db="UniProtKB">
        <authorList>
            <consortium name="WormBaseParasite"/>
        </authorList>
    </citation>
    <scope>IDENTIFICATION</scope>
</reference>
<dbReference type="AlphaFoldDB" id="A0A0N5C6X5"/>
<dbReference type="WBParaSite" id="SPAL_0001369000.1">
    <property type="protein sequence ID" value="SPAL_0001369000.1"/>
    <property type="gene ID" value="SPAL_0001369000"/>
</dbReference>
<dbReference type="STRING" id="174720.A0A0N5C6X5"/>
<feature type="region of interest" description="Disordered" evidence="2">
    <location>
        <begin position="28"/>
        <end position="152"/>
    </location>
</feature>
<proteinExistence type="predicted"/>
<protein>
    <submittedName>
        <fullName evidence="4">Surface protein</fullName>
    </submittedName>
</protein>